<name>A0ABX1W0R6_9SPHI</name>
<sequence>MLKLPKYNLQQVFFGEHLIYPGGKEIIAIVESEKTAVIAAGYMPEHIWVAAGSLEGLTYEKCRILHGRQVMLVPDLDAYPKWEKKMNQLKAKMPGTRFGMGKFLQDLSPEEQTPGMDIADWLVSIHSSQSAFTEKQISQTSAENYLDDVDLNAEL</sequence>
<dbReference type="InterPro" id="IPR045951">
    <property type="entry name" value="DUF6371"/>
</dbReference>
<keyword evidence="3" id="KW-1185">Reference proteome</keyword>
<gene>
    <name evidence="2" type="ORF">HK413_03430</name>
</gene>
<evidence type="ECO:0000313" key="2">
    <source>
        <dbReference type="EMBL" id="NNU33449.1"/>
    </source>
</evidence>
<organism evidence="2 3">
    <name type="scientific">Mucilaginibacter humi</name>
    <dbReference type="NCBI Taxonomy" id="2732510"/>
    <lineage>
        <taxon>Bacteria</taxon>
        <taxon>Pseudomonadati</taxon>
        <taxon>Bacteroidota</taxon>
        <taxon>Sphingobacteriia</taxon>
        <taxon>Sphingobacteriales</taxon>
        <taxon>Sphingobacteriaceae</taxon>
        <taxon>Mucilaginibacter</taxon>
    </lineage>
</organism>
<dbReference type="Proteomes" id="UP000566071">
    <property type="component" value="Unassembled WGS sequence"/>
</dbReference>
<comment type="caution">
    <text evidence="2">The sequence shown here is derived from an EMBL/GenBank/DDBJ whole genome shotgun (WGS) entry which is preliminary data.</text>
</comment>
<dbReference type="EMBL" id="JABFCR010000010">
    <property type="protein sequence ID" value="NNU33449.1"/>
    <property type="molecule type" value="Genomic_DNA"/>
</dbReference>
<evidence type="ECO:0000313" key="3">
    <source>
        <dbReference type="Proteomes" id="UP000566071"/>
    </source>
</evidence>
<feature type="domain" description="DUF6371" evidence="1">
    <location>
        <begin position="2"/>
        <end position="76"/>
    </location>
</feature>
<evidence type="ECO:0000259" key="1">
    <source>
        <dbReference type="Pfam" id="PF19898"/>
    </source>
</evidence>
<dbReference type="Pfam" id="PF19898">
    <property type="entry name" value="DUF6371"/>
    <property type="match status" value="1"/>
</dbReference>
<proteinExistence type="predicted"/>
<protein>
    <recommendedName>
        <fullName evidence="1">DUF6371 domain-containing protein</fullName>
    </recommendedName>
</protein>
<reference evidence="2 3" key="1">
    <citation type="submission" date="2020-05" db="EMBL/GenBank/DDBJ databases">
        <authorList>
            <person name="Khan S.A."/>
            <person name="Jeon C.O."/>
            <person name="Chun B.H."/>
        </authorList>
    </citation>
    <scope>NUCLEOTIDE SEQUENCE [LARGE SCALE GENOMIC DNA]</scope>
    <source>
        <strain evidence="2 3">S1162</strain>
    </source>
</reference>
<accession>A0ABX1W0R6</accession>